<evidence type="ECO:0000313" key="2">
    <source>
        <dbReference type="EMBL" id="MDI9867135.1"/>
    </source>
</evidence>
<dbReference type="InterPro" id="IPR025877">
    <property type="entry name" value="MobA-like_NTP_Trfase"/>
</dbReference>
<accession>A0ABT6YUB2</accession>
<dbReference type="InterPro" id="IPR029044">
    <property type="entry name" value="Nucleotide-diphossugar_trans"/>
</dbReference>
<dbReference type="SUPFAM" id="SSF53448">
    <property type="entry name" value="Nucleotide-diphospho-sugar transferases"/>
    <property type="match status" value="1"/>
</dbReference>
<dbReference type="PANTHER" id="PTHR43777:SF1">
    <property type="entry name" value="MOLYBDENUM COFACTOR CYTIDYLYLTRANSFERASE"/>
    <property type="match status" value="1"/>
</dbReference>
<reference evidence="2 3" key="1">
    <citation type="submission" date="2023-05" db="EMBL/GenBank/DDBJ databases">
        <title>Novel species of genus Flectobacillus isolated from stream in China.</title>
        <authorList>
            <person name="Lu H."/>
        </authorList>
    </citation>
    <scope>NUCLEOTIDE SEQUENCE [LARGE SCALE GENOMIC DNA]</scope>
    <source>
        <strain evidence="2 3">DC10W</strain>
    </source>
</reference>
<dbReference type="RefSeq" id="WP_283371825.1">
    <property type="nucleotide sequence ID" value="NZ_JASHID010000025.1"/>
</dbReference>
<comment type="caution">
    <text evidence="2">The sequence shown here is derived from an EMBL/GenBank/DDBJ whole genome shotgun (WGS) entry which is preliminary data.</text>
</comment>
<sequence>MESLEIIILAAGSSSRLGQPKQLVVYQGKTLIEHIVSNALIVSPNVTVVLGSHAKNIEWVLNQAQLFPKIVYNSDWKQGMGSSIKTGVSSLANKQAPIMILLSDQPAVQTNLLWQMIHLYQEKKPEIVACDYGGKLGVPMLFSPQVRHELLMLSGDQGARSFLQHYSDTTLTVPFALGVWDIDTPKDMAELVNKKLDKLQIR</sequence>
<dbReference type="Proteomes" id="UP001236569">
    <property type="component" value="Unassembled WGS sequence"/>
</dbReference>
<gene>
    <name evidence="2" type="ORF">QM480_22530</name>
</gene>
<evidence type="ECO:0000313" key="3">
    <source>
        <dbReference type="Proteomes" id="UP001236569"/>
    </source>
</evidence>
<feature type="domain" description="MobA-like NTP transferase" evidence="1">
    <location>
        <begin position="7"/>
        <end position="167"/>
    </location>
</feature>
<dbReference type="PANTHER" id="PTHR43777">
    <property type="entry name" value="MOLYBDENUM COFACTOR CYTIDYLYLTRANSFERASE"/>
    <property type="match status" value="1"/>
</dbReference>
<keyword evidence="3" id="KW-1185">Reference proteome</keyword>
<dbReference type="Gene3D" id="3.90.550.10">
    <property type="entry name" value="Spore Coat Polysaccharide Biosynthesis Protein SpsA, Chain A"/>
    <property type="match status" value="1"/>
</dbReference>
<dbReference type="Pfam" id="PF12804">
    <property type="entry name" value="NTP_transf_3"/>
    <property type="match status" value="1"/>
</dbReference>
<dbReference type="EMBL" id="JASHID010000025">
    <property type="protein sequence ID" value="MDI9867135.1"/>
    <property type="molecule type" value="Genomic_DNA"/>
</dbReference>
<name>A0ABT6YUB2_9BACT</name>
<evidence type="ECO:0000259" key="1">
    <source>
        <dbReference type="Pfam" id="PF12804"/>
    </source>
</evidence>
<dbReference type="CDD" id="cd04182">
    <property type="entry name" value="GT_2_like_f"/>
    <property type="match status" value="1"/>
</dbReference>
<protein>
    <submittedName>
        <fullName evidence="2">Nucleotidyltransferase family protein</fullName>
    </submittedName>
</protein>
<organism evidence="2 3">
    <name type="scientific">Flectobacillus longus</name>
    <dbReference type="NCBI Taxonomy" id="2984207"/>
    <lineage>
        <taxon>Bacteria</taxon>
        <taxon>Pseudomonadati</taxon>
        <taxon>Bacteroidota</taxon>
        <taxon>Cytophagia</taxon>
        <taxon>Cytophagales</taxon>
        <taxon>Flectobacillaceae</taxon>
        <taxon>Flectobacillus</taxon>
    </lineage>
</organism>
<proteinExistence type="predicted"/>